<dbReference type="InterPro" id="IPR011009">
    <property type="entry name" value="Kinase-like_dom_sf"/>
</dbReference>
<dbReference type="PROSITE" id="PS00108">
    <property type="entry name" value="PROTEIN_KINASE_ST"/>
    <property type="match status" value="1"/>
</dbReference>
<evidence type="ECO:0000259" key="6">
    <source>
        <dbReference type="PROSITE" id="PS50011"/>
    </source>
</evidence>
<dbReference type="EMBL" id="OC916725">
    <property type="protein sequence ID" value="CAD7645069.1"/>
    <property type="molecule type" value="Genomic_DNA"/>
</dbReference>
<keyword evidence="1" id="KW-0808">Transferase</keyword>
<evidence type="ECO:0000313" key="7">
    <source>
        <dbReference type="EMBL" id="CAD7645069.1"/>
    </source>
</evidence>
<dbReference type="GO" id="GO:0005524">
    <property type="term" value="F:ATP binding"/>
    <property type="evidence" value="ECO:0007669"/>
    <property type="project" value="UniProtKB-KW"/>
</dbReference>
<dbReference type="AlphaFoldDB" id="A0A7R9LQX1"/>
<feature type="domain" description="Protein kinase" evidence="6">
    <location>
        <begin position="1"/>
        <end position="215"/>
    </location>
</feature>
<gene>
    <name evidence="7" type="ORF">ONB1V03_LOCUS5014</name>
</gene>
<evidence type="ECO:0000256" key="1">
    <source>
        <dbReference type="ARBA" id="ARBA00022679"/>
    </source>
</evidence>
<evidence type="ECO:0000313" key="8">
    <source>
        <dbReference type="Proteomes" id="UP000728032"/>
    </source>
</evidence>
<keyword evidence="8" id="KW-1185">Reference proteome</keyword>
<sequence>MELCSQNLQNILEVKPQVFGRELAEPIDCVEYFISCEIFRQILESVQYLHELNPQIIHRDLKPENILIDMNEPTSPIIHRDLYPANILIIRKPGNERFIKLCDFGLATFHDKRVHYNTKYKHTGEVGNINYMPPEIQEGEKYGKKSDVYNLGRIGGEIFGYKSSRYDQNKNYSDKSDLNVSIHRLYKTLVSMVVAPNWRDRPECSEVLAKYNEWSIDRDIVVKDPEFINIREKLKSHENEIFYAICDNILSDHAIIVTNVTLLVLTLKTETRSNI</sequence>
<organism evidence="7">
    <name type="scientific">Oppiella nova</name>
    <dbReference type="NCBI Taxonomy" id="334625"/>
    <lineage>
        <taxon>Eukaryota</taxon>
        <taxon>Metazoa</taxon>
        <taxon>Ecdysozoa</taxon>
        <taxon>Arthropoda</taxon>
        <taxon>Chelicerata</taxon>
        <taxon>Arachnida</taxon>
        <taxon>Acari</taxon>
        <taxon>Acariformes</taxon>
        <taxon>Sarcoptiformes</taxon>
        <taxon>Oribatida</taxon>
        <taxon>Brachypylina</taxon>
        <taxon>Oppioidea</taxon>
        <taxon>Oppiidae</taxon>
        <taxon>Oppiella</taxon>
    </lineage>
</organism>
<dbReference type="OrthoDB" id="6434949at2759"/>
<dbReference type="Proteomes" id="UP000728032">
    <property type="component" value="Unassembled WGS sequence"/>
</dbReference>
<comment type="similarity">
    <text evidence="5">Belongs to the protein kinase superfamily. Ser/Thr protein kinase family. GCN2 subfamily.</text>
</comment>
<dbReference type="SMART" id="SM00220">
    <property type="entry name" value="S_TKc"/>
    <property type="match status" value="1"/>
</dbReference>
<dbReference type="GO" id="GO:0004694">
    <property type="term" value="F:eukaryotic translation initiation factor 2alpha kinase activity"/>
    <property type="evidence" value="ECO:0007669"/>
    <property type="project" value="TreeGrafter"/>
</dbReference>
<dbReference type="EMBL" id="CAJPVJ010001900">
    <property type="protein sequence ID" value="CAG2165472.1"/>
    <property type="molecule type" value="Genomic_DNA"/>
</dbReference>
<dbReference type="CDD" id="cd00180">
    <property type="entry name" value="PKc"/>
    <property type="match status" value="1"/>
</dbReference>
<evidence type="ECO:0000256" key="5">
    <source>
        <dbReference type="ARBA" id="ARBA00037982"/>
    </source>
</evidence>
<keyword evidence="3" id="KW-0418">Kinase</keyword>
<protein>
    <recommendedName>
        <fullName evidence="6">Protein kinase domain-containing protein</fullName>
    </recommendedName>
</protein>
<dbReference type="PROSITE" id="PS50011">
    <property type="entry name" value="PROTEIN_KINASE_DOM"/>
    <property type="match status" value="1"/>
</dbReference>
<evidence type="ECO:0000256" key="3">
    <source>
        <dbReference type="ARBA" id="ARBA00022777"/>
    </source>
</evidence>
<dbReference type="InterPro" id="IPR050339">
    <property type="entry name" value="CC_SR_Kinase"/>
</dbReference>
<dbReference type="PANTHER" id="PTHR11042:SF91">
    <property type="entry name" value="EUKARYOTIC TRANSLATION INITIATION FACTOR 2-ALPHA KINASE"/>
    <property type="match status" value="1"/>
</dbReference>
<dbReference type="Gene3D" id="1.10.510.10">
    <property type="entry name" value="Transferase(Phosphotransferase) domain 1"/>
    <property type="match status" value="2"/>
</dbReference>
<dbReference type="Pfam" id="PF00069">
    <property type="entry name" value="Pkinase"/>
    <property type="match status" value="2"/>
</dbReference>
<evidence type="ECO:0000256" key="4">
    <source>
        <dbReference type="ARBA" id="ARBA00022840"/>
    </source>
</evidence>
<dbReference type="InterPro" id="IPR000719">
    <property type="entry name" value="Prot_kinase_dom"/>
</dbReference>
<dbReference type="InterPro" id="IPR008271">
    <property type="entry name" value="Ser/Thr_kinase_AS"/>
</dbReference>
<accession>A0A7R9LQX1</accession>
<reference evidence="7" key="1">
    <citation type="submission" date="2020-11" db="EMBL/GenBank/DDBJ databases">
        <authorList>
            <person name="Tran Van P."/>
        </authorList>
    </citation>
    <scope>NUCLEOTIDE SEQUENCE</scope>
</reference>
<dbReference type="SUPFAM" id="SSF56112">
    <property type="entry name" value="Protein kinase-like (PK-like)"/>
    <property type="match status" value="2"/>
</dbReference>
<dbReference type="GO" id="GO:0005634">
    <property type="term" value="C:nucleus"/>
    <property type="evidence" value="ECO:0007669"/>
    <property type="project" value="TreeGrafter"/>
</dbReference>
<evidence type="ECO:0000256" key="2">
    <source>
        <dbReference type="ARBA" id="ARBA00022741"/>
    </source>
</evidence>
<proteinExistence type="inferred from homology"/>
<name>A0A7R9LQX1_9ACAR</name>
<dbReference type="GO" id="GO:0005737">
    <property type="term" value="C:cytoplasm"/>
    <property type="evidence" value="ECO:0007669"/>
    <property type="project" value="TreeGrafter"/>
</dbReference>
<keyword evidence="4" id="KW-0067">ATP-binding</keyword>
<keyword evidence="2" id="KW-0547">Nucleotide-binding</keyword>
<dbReference type="PANTHER" id="PTHR11042">
    <property type="entry name" value="EUKARYOTIC TRANSLATION INITIATION FACTOR 2-ALPHA KINASE EIF2-ALPHA KINASE -RELATED"/>
    <property type="match status" value="1"/>
</dbReference>